<name>A0A0F9MLY8_9ZZZZ</name>
<comment type="caution">
    <text evidence="1">The sequence shown here is derived from an EMBL/GenBank/DDBJ whole genome shotgun (WGS) entry which is preliminary data.</text>
</comment>
<evidence type="ECO:0000313" key="1">
    <source>
        <dbReference type="EMBL" id="KKM70182.1"/>
    </source>
</evidence>
<dbReference type="AlphaFoldDB" id="A0A0F9MLY8"/>
<sequence>MKKLICFCLFIGMFFFSTVSAETHNCEKNKVQKIKLYNAMKKITFSDNGIFLNLKNGPLSISSLSYDQINNTFYGIFNNLQADGVCPFGHPYYPDLGGCTRLSCPFYWDN</sequence>
<organism evidence="1">
    <name type="scientific">marine sediment metagenome</name>
    <dbReference type="NCBI Taxonomy" id="412755"/>
    <lineage>
        <taxon>unclassified sequences</taxon>
        <taxon>metagenomes</taxon>
        <taxon>ecological metagenomes</taxon>
    </lineage>
</organism>
<reference evidence="1" key="1">
    <citation type="journal article" date="2015" name="Nature">
        <title>Complex archaea that bridge the gap between prokaryotes and eukaryotes.</title>
        <authorList>
            <person name="Spang A."/>
            <person name="Saw J.H."/>
            <person name="Jorgensen S.L."/>
            <person name="Zaremba-Niedzwiedzka K."/>
            <person name="Martijn J."/>
            <person name="Lind A.E."/>
            <person name="van Eijk R."/>
            <person name="Schleper C."/>
            <person name="Guy L."/>
            <person name="Ettema T.J."/>
        </authorList>
    </citation>
    <scope>NUCLEOTIDE SEQUENCE</scope>
</reference>
<dbReference type="EMBL" id="LAZR01009863">
    <property type="protein sequence ID" value="KKM70182.1"/>
    <property type="molecule type" value="Genomic_DNA"/>
</dbReference>
<proteinExistence type="predicted"/>
<gene>
    <name evidence="1" type="ORF">LCGC14_1443320</name>
</gene>
<protein>
    <submittedName>
        <fullName evidence="1">Uncharacterized protein</fullName>
    </submittedName>
</protein>
<accession>A0A0F9MLY8</accession>